<dbReference type="Proteomes" id="UP000263957">
    <property type="component" value="Unassembled WGS sequence"/>
</dbReference>
<dbReference type="SUPFAM" id="SSF53041">
    <property type="entry name" value="Resolvase-like"/>
    <property type="match status" value="1"/>
</dbReference>
<reference evidence="3 4" key="1">
    <citation type="journal article" date="2018" name="Nat. Biotechnol.">
        <title>A standardized bacterial taxonomy based on genome phylogeny substantially revises the tree of life.</title>
        <authorList>
            <person name="Parks D.H."/>
            <person name="Chuvochina M."/>
            <person name="Waite D.W."/>
            <person name="Rinke C."/>
            <person name="Skarshewski A."/>
            <person name="Chaumeil P.A."/>
            <person name="Hugenholtz P."/>
        </authorList>
    </citation>
    <scope>NUCLEOTIDE SEQUENCE [LARGE SCALE GENOMIC DNA]</scope>
    <source>
        <strain evidence="3">UBA10378</strain>
    </source>
</reference>
<dbReference type="InterPro" id="IPR006119">
    <property type="entry name" value="Resolv_N"/>
</dbReference>
<dbReference type="PROSITE" id="PS51737">
    <property type="entry name" value="RECOMBINASE_DNA_BIND"/>
    <property type="match status" value="1"/>
</dbReference>
<dbReference type="GO" id="GO:0000150">
    <property type="term" value="F:DNA strand exchange activity"/>
    <property type="evidence" value="ECO:0007669"/>
    <property type="project" value="InterPro"/>
</dbReference>
<dbReference type="InterPro" id="IPR036162">
    <property type="entry name" value="Resolvase-like_N_sf"/>
</dbReference>
<dbReference type="Gene3D" id="3.40.50.1390">
    <property type="entry name" value="Resolvase, N-terminal catalytic domain"/>
    <property type="match status" value="1"/>
</dbReference>
<feature type="non-terminal residue" evidence="3">
    <location>
        <position position="360"/>
    </location>
</feature>
<dbReference type="GO" id="GO:0003677">
    <property type="term" value="F:DNA binding"/>
    <property type="evidence" value="ECO:0007669"/>
    <property type="project" value="InterPro"/>
</dbReference>
<gene>
    <name evidence="3" type="ORF">DD728_01770</name>
</gene>
<evidence type="ECO:0000256" key="1">
    <source>
        <dbReference type="SAM" id="MobiDB-lite"/>
    </source>
</evidence>
<accession>A0A356W1X4</accession>
<feature type="region of interest" description="Disordered" evidence="1">
    <location>
        <begin position="1"/>
        <end position="20"/>
    </location>
</feature>
<dbReference type="InterPro" id="IPR050639">
    <property type="entry name" value="SSR_resolvase"/>
</dbReference>
<proteinExistence type="predicted"/>
<dbReference type="Pfam" id="PF07508">
    <property type="entry name" value="Recombinase"/>
    <property type="match status" value="1"/>
</dbReference>
<dbReference type="Gene3D" id="3.90.1750.20">
    <property type="entry name" value="Putative Large Serine Recombinase, Chain B, Domain 2"/>
    <property type="match status" value="1"/>
</dbReference>
<protein>
    <submittedName>
        <fullName evidence="3">Recombinase family protein</fullName>
    </submittedName>
</protein>
<comment type="caution">
    <text evidence="3">The sequence shown here is derived from an EMBL/GenBank/DDBJ whole genome shotgun (WGS) entry which is preliminary data.</text>
</comment>
<evidence type="ECO:0000259" key="2">
    <source>
        <dbReference type="PROSITE" id="PS51737"/>
    </source>
</evidence>
<organism evidence="3 4">
    <name type="scientific">Hyphomonas atlantica</name>
    <dbReference type="NCBI Taxonomy" id="1280948"/>
    <lineage>
        <taxon>Bacteria</taxon>
        <taxon>Pseudomonadati</taxon>
        <taxon>Pseudomonadota</taxon>
        <taxon>Alphaproteobacteria</taxon>
        <taxon>Hyphomonadales</taxon>
        <taxon>Hyphomonadaceae</taxon>
        <taxon>Hyphomonas</taxon>
    </lineage>
</organism>
<dbReference type="InterPro" id="IPR038109">
    <property type="entry name" value="DNA_bind_recomb_sf"/>
</dbReference>
<name>A0A356W1X4_9PROT</name>
<dbReference type="AlphaFoldDB" id="A0A356W1X4"/>
<dbReference type="SMART" id="SM00857">
    <property type="entry name" value="Resolvase"/>
    <property type="match status" value="1"/>
</dbReference>
<dbReference type="EMBL" id="DOGS01000040">
    <property type="protein sequence ID" value="HBQ47609.1"/>
    <property type="molecule type" value="Genomic_DNA"/>
</dbReference>
<dbReference type="Pfam" id="PF00239">
    <property type="entry name" value="Resolvase"/>
    <property type="match status" value="1"/>
</dbReference>
<sequence>MSGAERKARRAAGAPTLRSANPGRPKVVLYARYSTDKQNDQSCEHQLFLGRETAEKLGFEVVAEFSDHAVSGRSLLRNRLGVTSMKERVGKGDISAVIVEGIERIGRRAADISIIADWFEGRDVDLYASNGGKFDWKLVPFLGAIAEHQSRETADKVRRGQKGQTRDGRIAAGLAYGYRVVGAAKGLNREIVPERAAVVRRIFDDYADGISPRKIAAALNDDGIPSPSGGKWNDSTIRGNAKKRDGMLRNEAYVGIIAYGRNRFIRDAESGNRVSRPADTEDIVYGEAPELAIIDDDVWNSVQDRLEKTHEKYAGKTSPANESHRAKYLLNGLVKCGCCGGGYTIVAKERYGCYRRKTQG</sequence>
<dbReference type="PANTHER" id="PTHR30461">
    <property type="entry name" value="DNA-INVERTASE FROM LAMBDOID PROPHAGE"/>
    <property type="match status" value="1"/>
</dbReference>
<feature type="domain" description="Recombinase" evidence="2">
    <location>
        <begin position="175"/>
        <end position="312"/>
    </location>
</feature>
<dbReference type="PANTHER" id="PTHR30461:SF23">
    <property type="entry name" value="DNA RECOMBINASE-RELATED"/>
    <property type="match status" value="1"/>
</dbReference>
<dbReference type="CDD" id="cd00338">
    <property type="entry name" value="Ser_Recombinase"/>
    <property type="match status" value="1"/>
</dbReference>
<evidence type="ECO:0000313" key="4">
    <source>
        <dbReference type="Proteomes" id="UP000263957"/>
    </source>
</evidence>
<evidence type="ECO:0000313" key="3">
    <source>
        <dbReference type="EMBL" id="HBQ47609.1"/>
    </source>
</evidence>
<dbReference type="InterPro" id="IPR011109">
    <property type="entry name" value="DNA_bind_recombinase_dom"/>
</dbReference>